<accession>A0AAD4XBD4</accession>
<dbReference type="Pfam" id="PF13639">
    <property type="entry name" value="zf-RING_2"/>
    <property type="match status" value="1"/>
</dbReference>
<evidence type="ECO:0000256" key="8">
    <source>
        <dbReference type="ARBA" id="ARBA00022729"/>
    </source>
</evidence>
<evidence type="ECO:0000256" key="2">
    <source>
        <dbReference type="ARBA" id="ARBA00004167"/>
    </source>
</evidence>
<keyword evidence="6 16" id="KW-0812">Transmembrane</keyword>
<dbReference type="CDD" id="cd16461">
    <property type="entry name" value="RING-H2_EL5-like"/>
    <property type="match status" value="1"/>
</dbReference>
<comment type="caution">
    <text evidence="19">The sequence shown here is derived from an EMBL/GenBank/DDBJ whole genome shotgun (WGS) entry which is preliminary data.</text>
</comment>
<comment type="similarity">
    <text evidence="14">Belongs to the RING-type zinc finger family. ATL subfamily.</text>
</comment>
<feature type="signal peptide" evidence="17">
    <location>
        <begin position="1"/>
        <end position="24"/>
    </location>
</feature>
<dbReference type="SUPFAM" id="SSF57850">
    <property type="entry name" value="RING/U-box"/>
    <property type="match status" value="1"/>
</dbReference>
<dbReference type="InterPro" id="IPR046948">
    <property type="entry name" value="ATL20-22-like"/>
</dbReference>
<evidence type="ECO:0000256" key="12">
    <source>
        <dbReference type="ARBA" id="ARBA00022989"/>
    </source>
</evidence>
<evidence type="ECO:0000256" key="17">
    <source>
        <dbReference type="SAM" id="SignalP"/>
    </source>
</evidence>
<protein>
    <recommendedName>
        <fullName evidence="4">RING-type E3 ubiquitin transferase</fullName>
        <ecNumber evidence="4">2.3.2.27</ecNumber>
    </recommendedName>
</protein>
<evidence type="ECO:0000256" key="15">
    <source>
        <dbReference type="PROSITE-ProRule" id="PRU00175"/>
    </source>
</evidence>
<comment type="pathway">
    <text evidence="3">Protein modification; protein ubiquitination.</text>
</comment>
<dbReference type="GO" id="GO:0016020">
    <property type="term" value="C:membrane"/>
    <property type="evidence" value="ECO:0007669"/>
    <property type="project" value="UniProtKB-SubCell"/>
</dbReference>
<keyword evidence="5" id="KW-0808">Transferase</keyword>
<evidence type="ECO:0000259" key="18">
    <source>
        <dbReference type="PROSITE" id="PS50089"/>
    </source>
</evidence>
<evidence type="ECO:0000256" key="4">
    <source>
        <dbReference type="ARBA" id="ARBA00012483"/>
    </source>
</evidence>
<evidence type="ECO:0000256" key="11">
    <source>
        <dbReference type="ARBA" id="ARBA00022833"/>
    </source>
</evidence>
<dbReference type="InterPro" id="IPR013083">
    <property type="entry name" value="Znf_RING/FYVE/PHD"/>
</dbReference>
<feature type="chain" id="PRO_5041928574" description="RING-type E3 ubiquitin transferase" evidence="17">
    <location>
        <begin position="25"/>
        <end position="357"/>
    </location>
</feature>
<evidence type="ECO:0000256" key="10">
    <source>
        <dbReference type="ARBA" id="ARBA00022786"/>
    </source>
</evidence>
<evidence type="ECO:0000313" key="20">
    <source>
        <dbReference type="Proteomes" id="UP001202328"/>
    </source>
</evidence>
<evidence type="ECO:0000256" key="13">
    <source>
        <dbReference type="ARBA" id="ARBA00023136"/>
    </source>
</evidence>
<dbReference type="Pfam" id="PF13947">
    <property type="entry name" value="GUB_WAK_bind"/>
    <property type="match status" value="1"/>
</dbReference>
<keyword evidence="20" id="KW-1185">Reference proteome</keyword>
<evidence type="ECO:0000256" key="1">
    <source>
        <dbReference type="ARBA" id="ARBA00000900"/>
    </source>
</evidence>
<keyword evidence="8 17" id="KW-0732">Signal</keyword>
<keyword evidence="10" id="KW-0833">Ubl conjugation pathway</keyword>
<evidence type="ECO:0000256" key="7">
    <source>
        <dbReference type="ARBA" id="ARBA00022723"/>
    </source>
</evidence>
<evidence type="ECO:0000256" key="9">
    <source>
        <dbReference type="ARBA" id="ARBA00022771"/>
    </source>
</evidence>
<keyword evidence="7" id="KW-0479">Metal-binding</keyword>
<comment type="catalytic activity">
    <reaction evidence="1">
        <text>S-ubiquitinyl-[E2 ubiquitin-conjugating enzyme]-L-cysteine + [acceptor protein]-L-lysine = [E2 ubiquitin-conjugating enzyme]-L-cysteine + N(6)-ubiquitinyl-[acceptor protein]-L-lysine.</text>
        <dbReference type="EC" id="2.3.2.27"/>
    </reaction>
</comment>
<sequence>MGAFIIILPLFILFFLCYPHFIVSTKNCWNNQCSKGEPRISYPFRIKGRQEKACGFRGFDLSCDNMSRTVIDLPFSGRFLVDKINYDSNYNEIQLRDPNNCLTRRFLNHLNLFGTPFVGINFTDYSFFNCSSNDSNYFPVSSTSISCLSSSTHSVIAISPNSWTYNRDSMRNCMLIATLQVPVVSYNSFFSPFLFPHESTTLHLTWEWQELNCKGNCNGSTNGDQIDARNFLISIGIIFLILFVLVKYCLFRRDANSQTRDVSSRVVQTTTLPVINTTSLSGAAIQSFPMVVVGESGRLPNPDINTCAICLSEYKPKETLKSFPACNHCFHADCIDVWLHLKSSCPVCRKSLVSSND</sequence>
<dbReference type="AlphaFoldDB" id="A0AAD4XBD4"/>
<dbReference type="SMART" id="SM00184">
    <property type="entry name" value="RING"/>
    <property type="match status" value="1"/>
</dbReference>
<dbReference type="InterPro" id="IPR025287">
    <property type="entry name" value="WAK_GUB"/>
</dbReference>
<evidence type="ECO:0000313" key="19">
    <source>
        <dbReference type="EMBL" id="KAI3886806.1"/>
    </source>
</evidence>
<dbReference type="Gene3D" id="3.30.40.10">
    <property type="entry name" value="Zinc/RING finger domain, C3HC4 (zinc finger)"/>
    <property type="match status" value="1"/>
</dbReference>
<keyword evidence="12 16" id="KW-1133">Transmembrane helix</keyword>
<dbReference type="EC" id="2.3.2.27" evidence="4"/>
<evidence type="ECO:0000256" key="6">
    <source>
        <dbReference type="ARBA" id="ARBA00022692"/>
    </source>
</evidence>
<dbReference type="PROSITE" id="PS50089">
    <property type="entry name" value="ZF_RING_2"/>
    <property type="match status" value="1"/>
</dbReference>
<dbReference type="EMBL" id="JAJJMB010012121">
    <property type="protein sequence ID" value="KAI3886806.1"/>
    <property type="molecule type" value="Genomic_DNA"/>
</dbReference>
<comment type="subcellular location">
    <subcellularLocation>
        <location evidence="2">Membrane</location>
        <topology evidence="2">Single-pass membrane protein</topology>
    </subcellularLocation>
</comment>
<dbReference type="GO" id="GO:0008270">
    <property type="term" value="F:zinc ion binding"/>
    <property type="evidence" value="ECO:0007669"/>
    <property type="project" value="UniProtKB-KW"/>
</dbReference>
<organism evidence="19 20">
    <name type="scientific">Papaver atlanticum</name>
    <dbReference type="NCBI Taxonomy" id="357466"/>
    <lineage>
        <taxon>Eukaryota</taxon>
        <taxon>Viridiplantae</taxon>
        <taxon>Streptophyta</taxon>
        <taxon>Embryophyta</taxon>
        <taxon>Tracheophyta</taxon>
        <taxon>Spermatophyta</taxon>
        <taxon>Magnoliopsida</taxon>
        <taxon>Ranunculales</taxon>
        <taxon>Papaveraceae</taxon>
        <taxon>Papaveroideae</taxon>
        <taxon>Papaver</taxon>
    </lineage>
</organism>
<name>A0AAD4XBD4_9MAGN</name>
<gene>
    <name evidence="19" type="ORF">MKW98_017158</name>
</gene>
<evidence type="ECO:0000256" key="5">
    <source>
        <dbReference type="ARBA" id="ARBA00022679"/>
    </source>
</evidence>
<dbReference type="GO" id="GO:0061630">
    <property type="term" value="F:ubiquitin protein ligase activity"/>
    <property type="evidence" value="ECO:0007669"/>
    <property type="project" value="UniProtKB-EC"/>
</dbReference>
<evidence type="ECO:0000256" key="14">
    <source>
        <dbReference type="ARBA" id="ARBA00024209"/>
    </source>
</evidence>
<keyword evidence="13 16" id="KW-0472">Membrane</keyword>
<reference evidence="19" key="1">
    <citation type="submission" date="2022-04" db="EMBL/GenBank/DDBJ databases">
        <title>A functionally conserved STORR gene fusion in Papaver species that diverged 16.8 million years ago.</title>
        <authorList>
            <person name="Catania T."/>
        </authorList>
    </citation>
    <scope>NUCLEOTIDE SEQUENCE</scope>
    <source>
        <strain evidence="19">S-188037</strain>
    </source>
</reference>
<dbReference type="PANTHER" id="PTHR46279:SF10">
    <property type="entry name" value="RING-TYPE E3 UBIQUITIN TRANSFERASE"/>
    <property type="match status" value="1"/>
</dbReference>
<evidence type="ECO:0000256" key="16">
    <source>
        <dbReference type="SAM" id="Phobius"/>
    </source>
</evidence>
<keyword evidence="11" id="KW-0862">Zinc</keyword>
<keyword evidence="9 15" id="KW-0863">Zinc-finger</keyword>
<feature type="domain" description="RING-type" evidence="18">
    <location>
        <begin position="307"/>
        <end position="349"/>
    </location>
</feature>
<feature type="transmembrane region" description="Helical" evidence="16">
    <location>
        <begin position="231"/>
        <end position="250"/>
    </location>
</feature>
<dbReference type="PANTHER" id="PTHR46279">
    <property type="entry name" value="RING/U-BOX SUPERFAMILY PROTEIN"/>
    <property type="match status" value="1"/>
</dbReference>
<dbReference type="InterPro" id="IPR001841">
    <property type="entry name" value="Znf_RING"/>
</dbReference>
<proteinExistence type="inferred from homology"/>
<dbReference type="GO" id="GO:0030247">
    <property type="term" value="F:polysaccharide binding"/>
    <property type="evidence" value="ECO:0007669"/>
    <property type="project" value="InterPro"/>
</dbReference>
<evidence type="ECO:0000256" key="3">
    <source>
        <dbReference type="ARBA" id="ARBA00004906"/>
    </source>
</evidence>
<dbReference type="Proteomes" id="UP001202328">
    <property type="component" value="Unassembled WGS sequence"/>
</dbReference>